<evidence type="ECO:0000313" key="2">
    <source>
        <dbReference type="Proteomes" id="UP000192790"/>
    </source>
</evidence>
<protein>
    <submittedName>
        <fullName evidence="1">Uncharacterized protein</fullName>
    </submittedName>
</protein>
<keyword evidence="2" id="KW-1185">Reference proteome</keyword>
<sequence length="139" mass="16069">MIGVENEAVRFERLRRKKDGLAGLLSVMRELEDAVDSYDMPRFLEDLQRCEKAVKRLKDSDGVHMEPEMPPTLREASLVKEIEGLVKQAELLNARTVHQVEENMKFCLSETKRLRRSAKGMYYLKSGFGFPMVEFDKSV</sequence>
<reference evidence="1 2" key="1">
    <citation type="submission" date="2017-04" db="EMBL/GenBank/DDBJ databases">
        <authorList>
            <person name="Afonso C.L."/>
            <person name="Miller P.J."/>
            <person name="Scott M.A."/>
            <person name="Spackman E."/>
            <person name="Goraichik I."/>
            <person name="Dimitrov K.M."/>
            <person name="Suarez D.L."/>
            <person name="Swayne D.E."/>
        </authorList>
    </citation>
    <scope>NUCLEOTIDE SEQUENCE [LARGE SCALE GENOMIC DNA]</scope>
    <source>
        <strain evidence="1 2">DSM 12816</strain>
    </source>
</reference>
<dbReference type="RefSeq" id="WP_084233041.1">
    <property type="nucleotide sequence ID" value="NZ_FWXW01000001.1"/>
</dbReference>
<organism evidence="1 2">
    <name type="scientific">Papillibacter cinnamivorans DSM 12816</name>
    <dbReference type="NCBI Taxonomy" id="1122930"/>
    <lineage>
        <taxon>Bacteria</taxon>
        <taxon>Bacillati</taxon>
        <taxon>Bacillota</taxon>
        <taxon>Clostridia</taxon>
        <taxon>Eubacteriales</taxon>
        <taxon>Oscillospiraceae</taxon>
        <taxon>Papillibacter</taxon>
    </lineage>
</organism>
<gene>
    <name evidence="1" type="ORF">SAMN02745168_0392</name>
</gene>
<dbReference type="Proteomes" id="UP000192790">
    <property type="component" value="Unassembled WGS sequence"/>
</dbReference>
<name>A0A1W1YGK8_9FIRM</name>
<proteinExistence type="predicted"/>
<accession>A0A1W1YGK8</accession>
<evidence type="ECO:0000313" key="1">
    <source>
        <dbReference type="EMBL" id="SMC35289.1"/>
    </source>
</evidence>
<dbReference type="STRING" id="1122930.SAMN02745168_0392"/>
<dbReference type="AlphaFoldDB" id="A0A1W1YGK8"/>
<dbReference type="EMBL" id="FWXW01000001">
    <property type="protein sequence ID" value="SMC35289.1"/>
    <property type="molecule type" value="Genomic_DNA"/>
</dbReference>